<gene>
    <name evidence="4" type="ORF">GBZ86_03055</name>
</gene>
<comment type="similarity">
    <text evidence="2">Belongs to the CDP-alcohol phosphatidyltransferase class-I family.</text>
</comment>
<dbReference type="Pfam" id="PF01066">
    <property type="entry name" value="CDP-OH_P_transf"/>
    <property type="match status" value="1"/>
</dbReference>
<evidence type="ECO:0000313" key="5">
    <source>
        <dbReference type="Proteomes" id="UP000430345"/>
    </source>
</evidence>
<dbReference type="InterPro" id="IPR000462">
    <property type="entry name" value="CDP-OH_P_trans"/>
</dbReference>
<reference evidence="4 5" key="1">
    <citation type="submission" date="2019-10" db="EMBL/GenBank/DDBJ databases">
        <title>The Genome Sequence of Clostridium tarantellae Isolated from Fish Brain.</title>
        <authorList>
            <person name="Bano L."/>
            <person name="Kiel M."/>
            <person name="Sales G."/>
            <person name="Doxey A.C."/>
            <person name="Mansfield M.J."/>
            <person name="Schiavone M."/>
            <person name="Rossetto O."/>
            <person name="Pirazzini M."/>
            <person name="Dobrindt U."/>
            <person name="Montecucco C."/>
        </authorList>
    </citation>
    <scope>NUCLEOTIDE SEQUENCE [LARGE SCALE GENOMIC DNA]</scope>
    <source>
        <strain evidence="4 5">DSM 3997</strain>
    </source>
</reference>
<dbReference type="RefSeq" id="WP_152887622.1">
    <property type="nucleotide sequence ID" value="NZ_WHJC01000019.1"/>
</dbReference>
<dbReference type="EMBL" id="WHJC01000019">
    <property type="protein sequence ID" value="MPQ42732.1"/>
    <property type="molecule type" value="Genomic_DNA"/>
</dbReference>
<evidence type="ECO:0000313" key="4">
    <source>
        <dbReference type="EMBL" id="MPQ42732.1"/>
    </source>
</evidence>
<dbReference type="GO" id="GO:0008654">
    <property type="term" value="P:phospholipid biosynthetic process"/>
    <property type="evidence" value="ECO:0007669"/>
    <property type="project" value="InterPro"/>
</dbReference>
<keyword evidence="1 2" id="KW-0808">Transferase</keyword>
<dbReference type="GO" id="GO:0016780">
    <property type="term" value="F:phosphotransferase activity, for other substituted phosphate groups"/>
    <property type="evidence" value="ECO:0007669"/>
    <property type="project" value="InterPro"/>
</dbReference>
<dbReference type="PROSITE" id="PS00379">
    <property type="entry name" value="CDP_ALCOHOL_P_TRANSF"/>
    <property type="match status" value="1"/>
</dbReference>
<dbReference type="GO" id="GO:0016020">
    <property type="term" value="C:membrane"/>
    <property type="evidence" value="ECO:0007669"/>
    <property type="project" value="InterPro"/>
</dbReference>
<proteinExistence type="inferred from homology"/>
<evidence type="ECO:0000256" key="1">
    <source>
        <dbReference type="ARBA" id="ARBA00022679"/>
    </source>
</evidence>
<evidence type="ECO:0000256" key="2">
    <source>
        <dbReference type="RuleBase" id="RU003750"/>
    </source>
</evidence>
<dbReference type="AlphaFoldDB" id="A0A6I1MKL4"/>
<accession>A0A6I1MKL4</accession>
<comment type="caution">
    <text evidence="4">The sequence shown here is derived from an EMBL/GenBank/DDBJ whole genome shotgun (WGS) entry which is preliminary data.</text>
</comment>
<dbReference type="Gene3D" id="1.20.120.1760">
    <property type="match status" value="1"/>
</dbReference>
<keyword evidence="3" id="KW-0472">Membrane</keyword>
<organism evidence="4 5">
    <name type="scientific">Clostridium tarantellae</name>
    <dbReference type="NCBI Taxonomy" id="39493"/>
    <lineage>
        <taxon>Bacteria</taxon>
        <taxon>Bacillati</taxon>
        <taxon>Bacillota</taxon>
        <taxon>Clostridia</taxon>
        <taxon>Eubacteriales</taxon>
        <taxon>Clostridiaceae</taxon>
        <taxon>Clostridium</taxon>
    </lineage>
</organism>
<keyword evidence="3" id="KW-1133">Transmembrane helix</keyword>
<feature type="transmembrane region" description="Helical" evidence="3">
    <location>
        <begin position="33"/>
        <end position="61"/>
    </location>
</feature>
<feature type="transmembrane region" description="Helical" evidence="3">
    <location>
        <begin position="153"/>
        <end position="184"/>
    </location>
</feature>
<dbReference type="InterPro" id="IPR043130">
    <property type="entry name" value="CDP-OH_PTrfase_TM_dom"/>
</dbReference>
<keyword evidence="3" id="KW-0812">Transmembrane</keyword>
<protein>
    <submittedName>
        <fullName evidence="4">CDP-alcohol phosphatidyltransferase family protein</fullName>
    </submittedName>
</protein>
<feature type="transmembrane region" description="Helical" evidence="3">
    <location>
        <begin position="110"/>
        <end position="133"/>
    </location>
</feature>
<name>A0A6I1MKL4_9CLOT</name>
<sequence length="195" mass="21874">MLDTYGRRYVNPLINFGAKCFLKIKLKPNEVTLLALMVGILAGLFIYLDKSIIAVITLWLSGYLDSVDGAMARESKKISPLGTLMDITFDRIVELTIILVLAVRFPESRLNLLILTMTILISMTIFLTVGALAKNNGIKSFRYQAGLAERSEGFIFLSLMIIFANTYLNLFINLFTLIIGITIFQRAIEAKKILK</sequence>
<evidence type="ECO:0000256" key="3">
    <source>
        <dbReference type="SAM" id="Phobius"/>
    </source>
</evidence>
<dbReference type="Proteomes" id="UP000430345">
    <property type="component" value="Unassembled WGS sequence"/>
</dbReference>
<keyword evidence="5" id="KW-1185">Reference proteome</keyword>
<dbReference type="OrthoDB" id="9790577at2"/>
<dbReference type="InterPro" id="IPR048254">
    <property type="entry name" value="CDP_ALCOHOL_P_TRANSF_CS"/>
</dbReference>